<dbReference type="Pfam" id="PF00023">
    <property type="entry name" value="Ank"/>
    <property type="match status" value="1"/>
</dbReference>
<dbReference type="EMBL" id="QDEB01098152">
    <property type="protein sequence ID" value="RZC32308.1"/>
    <property type="molecule type" value="Genomic_DNA"/>
</dbReference>
<dbReference type="PROSITE" id="PS50297">
    <property type="entry name" value="ANK_REP_REGION"/>
    <property type="match status" value="6"/>
</dbReference>
<feature type="domain" description="VPS9" evidence="2">
    <location>
        <begin position="232"/>
        <end position="365"/>
    </location>
</feature>
<name>A0A482VIS7_ASBVE</name>
<dbReference type="GO" id="GO:0030133">
    <property type="term" value="C:transport vesicle"/>
    <property type="evidence" value="ECO:0007669"/>
    <property type="project" value="TreeGrafter"/>
</dbReference>
<dbReference type="Pfam" id="PF02204">
    <property type="entry name" value="VPS9"/>
    <property type="match status" value="1"/>
</dbReference>
<dbReference type="STRING" id="1661398.A0A482VIS7"/>
<dbReference type="InterPro" id="IPR003123">
    <property type="entry name" value="VPS9"/>
</dbReference>
<feature type="repeat" description="ANK" evidence="1">
    <location>
        <begin position="460"/>
        <end position="492"/>
    </location>
</feature>
<dbReference type="InterPro" id="IPR002110">
    <property type="entry name" value="Ankyrin_rpt"/>
</dbReference>
<dbReference type="Gene3D" id="1.25.40.20">
    <property type="entry name" value="Ankyrin repeat-containing domain"/>
    <property type="match status" value="2"/>
</dbReference>
<dbReference type="PANTHER" id="PTHR24170">
    <property type="entry name" value="ANKYRIN REPEAT DOMAIN-CONTAINING PROTEIN 27"/>
    <property type="match status" value="1"/>
</dbReference>
<dbReference type="Proteomes" id="UP000292052">
    <property type="component" value="Unassembled WGS sequence"/>
</dbReference>
<dbReference type="SUPFAM" id="SSF109993">
    <property type="entry name" value="VPS9 domain"/>
    <property type="match status" value="1"/>
</dbReference>
<organism evidence="3 4">
    <name type="scientific">Asbolus verrucosus</name>
    <name type="common">Desert ironclad beetle</name>
    <dbReference type="NCBI Taxonomy" id="1661398"/>
    <lineage>
        <taxon>Eukaryota</taxon>
        <taxon>Metazoa</taxon>
        <taxon>Ecdysozoa</taxon>
        <taxon>Arthropoda</taxon>
        <taxon>Hexapoda</taxon>
        <taxon>Insecta</taxon>
        <taxon>Pterygota</taxon>
        <taxon>Neoptera</taxon>
        <taxon>Endopterygota</taxon>
        <taxon>Coleoptera</taxon>
        <taxon>Polyphaga</taxon>
        <taxon>Cucujiformia</taxon>
        <taxon>Tenebrionidae</taxon>
        <taxon>Pimeliinae</taxon>
        <taxon>Asbolus</taxon>
    </lineage>
</organism>
<dbReference type="PANTHER" id="PTHR24170:SF2">
    <property type="entry name" value="ANKYRIN REPEAT DOMAIN-CONTAINING PROTEIN 27"/>
    <property type="match status" value="1"/>
</dbReference>
<accession>A0A482VIS7</accession>
<dbReference type="Pfam" id="PF12796">
    <property type="entry name" value="Ank_2"/>
    <property type="match status" value="2"/>
</dbReference>
<feature type="repeat" description="ANK" evidence="1">
    <location>
        <begin position="427"/>
        <end position="459"/>
    </location>
</feature>
<dbReference type="GO" id="GO:0043005">
    <property type="term" value="C:neuron projection"/>
    <property type="evidence" value="ECO:0007669"/>
    <property type="project" value="TreeGrafter"/>
</dbReference>
<dbReference type="GO" id="GO:0000149">
    <property type="term" value="F:SNARE binding"/>
    <property type="evidence" value="ECO:0007669"/>
    <property type="project" value="TreeGrafter"/>
</dbReference>
<dbReference type="CDD" id="cd22886">
    <property type="entry name" value="ANKRD27_zf2"/>
    <property type="match status" value="1"/>
</dbReference>
<feature type="repeat" description="ANK" evidence="1">
    <location>
        <begin position="755"/>
        <end position="787"/>
    </location>
</feature>
<reference evidence="3 4" key="1">
    <citation type="submission" date="2017-03" db="EMBL/GenBank/DDBJ databases">
        <title>Genome of the blue death feigning beetle - Asbolus verrucosus.</title>
        <authorList>
            <person name="Rider S.D."/>
        </authorList>
    </citation>
    <scope>NUCLEOTIDE SEQUENCE [LARGE SCALE GENOMIC DNA]</scope>
    <source>
        <strain evidence="3">Butters</strain>
        <tissue evidence="3">Head and leg muscle</tissue>
    </source>
</reference>
<dbReference type="GO" id="GO:0005769">
    <property type="term" value="C:early endosome"/>
    <property type="evidence" value="ECO:0007669"/>
    <property type="project" value="TreeGrafter"/>
</dbReference>
<comment type="caution">
    <text evidence="3">The sequence shown here is derived from an EMBL/GenBank/DDBJ whole genome shotgun (WGS) entry which is preliminary data.</text>
</comment>
<feature type="repeat" description="ANK" evidence="1">
    <location>
        <begin position="528"/>
        <end position="560"/>
    </location>
</feature>
<dbReference type="GO" id="GO:0005085">
    <property type="term" value="F:guanyl-nucleotide exchange factor activity"/>
    <property type="evidence" value="ECO:0007669"/>
    <property type="project" value="TreeGrafter"/>
</dbReference>
<dbReference type="SMART" id="SM00167">
    <property type="entry name" value="VPS9"/>
    <property type="match status" value="1"/>
</dbReference>
<protein>
    <submittedName>
        <fullName evidence="3">Ankyrin repeat domain containing protein</fullName>
    </submittedName>
</protein>
<sequence>MWGLQYDENLSDNPFFQEILANHGDIVRRASQEQWIICIPRAGAFEASEINSETIFDHILVPSATPHEYFCTLTKKQVWIRNKEIVTVEDRPNGTIRVLFEETFYIEDLKYLVFCLERPLFMDRIICDAHRPNVPETLHDCIDFLWGKNLGHVLGKVQRLCASFVEQNRGFATENLQSQRDLVGSLYSQCLQVILKNQKLSGECENLKLAVETYMQSCLDKTLIKAVNTVTCFKDASFNKIVRNSSDLQLKDLNIANKFCDIITNAKIELSKINNYVTILDKVNCLKLTFNHLYNTNVCLTSDDILQIFVFLIIKLNINNWTSNLVYLTQFQFSTLNVSNESNFLVTTLEAALEFVKSSQFAQIKSSQQPMNRIFQTIATNDSAQLRDLLKYKRTAGSDTNLCHPLCDCDSCRSADSSHDVAMTNEKGQSLLTFAALFGRCEMVELLMGMGAEVETRDYFGKAPLHYAAMKGHQDVLLILVNRKAEVNAKDHDGNTPLHLACSNGHESCVKALFYTCRNLDVDCVNKRGETPLHLAVKWNYVGILRILLENHAIAAIANKKNQLPVNLAQNYYTEKLLRQYNKNLEPTQEIGGLYPTSDTKTVACKEHGIRPKGLELIKKIDLLLKAIENNDLPLTCFYLGFSTDSSSDYNFQSKCHPLCNCEKCEDRDEGPRKVVDRINVNSCNIDGFTPLHFAAKFGRTELLRILLDCRALPNLKTYKTLQSPLHLACIHQRLPAVKELAKCANCDVDSQDYKGNTPLYYACVKNDARIVEALLNNGANCDVRNHQGHSVIKEVQEKRLYGISALLKDEASEDFL</sequence>
<dbReference type="GO" id="GO:0005886">
    <property type="term" value="C:plasma membrane"/>
    <property type="evidence" value="ECO:0007669"/>
    <property type="project" value="TreeGrafter"/>
</dbReference>
<proteinExistence type="predicted"/>
<feature type="repeat" description="ANK" evidence="1">
    <location>
        <begin position="687"/>
        <end position="719"/>
    </location>
</feature>
<dbReference type="PROSITE" id="PS51205">
    <property type="entry name" value="VPS9"/>
    <property type="match status" value="1"/>
</dbReference>
<feature type="repeat" description="ANK" evidence="1">
    <location>
        <begin position="493"/>
        <end position="514"/>
    </location>
</feature>
<dbReference type="InterPro" id="IPR037191">
    <property type="entry name" value="VPS9_dom_sf"/>
</dbReference>
<dbReference type="InterPro" id="IPR051248">
    <property type="entry name" value="UPF0507/Ank_repeat_27"/>
</dbReference>
<dbReference type="AlphaFoldDB" id="A0A482VIS7"/>
<dbReference type="PRINTS" id="PR01415">
    <property type="entry name" value="ANKYRIN"/>
</dbReference>
<dbReference type="PROSITE" id="PS50088">
    <property type="entry name" value="ANK_REPEAT"/>
    <property type="match status" value="6"/>
</dbReference>
<keyword evidence="4" id="KW-1185">Reference proteome</keyword>
<dbReference type="OrthoDB" id="411646at2759"/>
<dbReference type="InterPro" id="IPR036770">
    <property type="entry name" value="Ankyrin_rpt-contain_sf"/>
</dbReference>
<dbReference type="SMART" id="SM00248">
    <property type="entry name" value="ANK"/>
    <property type="match status" value="7"/>
</dbReference>
<dbReference type="GO" id="GO:0045022">
    <property type="term" value="P:early endosome to late endosome transport"/>
    <property type="evidence" value="ECO:0007669"/>
    <property type="project" value="TreeGrafter"/>
</dbReference>
<evidence type="ECO:0000313" key="3">
    <source>
        <dbReference type="EMBL" id="RZC32308.1"/>
    </source>
</evidence>
<dbReference type="GO" id="GO:0097422">
    <property type="term" value="C:tubular endosome"/>
    <property type="evidence" value="ECO:0007669"/>
    <property type="project" value="TreeGrafter"/>
</dbReference>
<evidence type="ECO:0000259" key="2">
    <source>
        <dbReference type="PROSITE" id="PS51205"/>
    </source>
</evidence>
<dbReference type="GO" id="GO:0048812">
    <property type="term" value="P:neuron projection morphogenesis"/>
    <property type="evidence" value="ECO:0007669"/>
    <property type="project" value="TreeGrafter"/>
</dbReference>
<gene>
    <name evidence="3" type="ORF">BDFB_002816</name>
</gene>
<evidence type="ECO:0000313" key="4">
    <source>
        <dbReference type="Proteomes" id="UP000292052"/>
    </source>
</evidence>
<evidence type="ECO:0000256" key="1">
    <source>
        <dbReference type="PROSITE-ProRule" id="PRU00023"/>
    </source>
</evidence>
<keyword evidence="1" id="KW-0040">ANK repeat</keyword>
<dbReference type="GO" id="GO:0005770">
    <property type="term" value="C:late endosome"/>
    <property type="evidence" value="ECO:0007669"/>
    <property type="project" value="TreeGrafter"/>
</dbReference>
<dbReference type="Gene3D" id="1.20.1050.80">
    <property type="entry name" value="VPS9 domain"/>
    <property type="match status" value="1"/>
</dbReference>
<dbReference type="SUPFAM" id="SSF48403">
    <property type="entry name" value="Ankyrin repeat"/>
    <property type="match status" value="2"/>
</dbReference>